<keyword evidence="3" id="KW-0560">Oxidoreductase</keyword>
<comment type="subcellular location">
    <subcellularLocation>
        <location evidence="1">Mitochondrion</location>
    </subcellularLocation>
</comment>
<evidence type="ECO:0000256" key="1">
    <source>
        <dbReference type="ARBA" id="ARBA00004173"/>
    </source>
</evidence>
<dbReference type="InterPro" id="IPR009100">
    <property type="entry name" value="AcylCoA_DH/oxidase_NM_dom_sf"/>
</dbReference>
<sequence>SAKYNWEDPLSLESQLTEEEIAIRDSARQYCQEKLFPRVLEAYRQERFDREIITEMGELGHLSNLLQSQRITNLILLF</sequence>
<dbReference type="GO" id="GO:0033539">
    <property type="term" value="P:fatty acid beta-oxidation using acyl-CoA dehydrogenase"/>
    <property type="evidence" value="ECO:0007669"/>
    <property type="project" value="TreeGrafter"/>
</dbReference>
<feature type="non-terminal residue" evidence="6">
    <location>
        <position position="1"/>
    </location>
</feature>
<dbReference type="SUPFAM" id="SSF56645">
    <property type="entry name" value="Acyl-CoA dehydrogenase NM domain-like"/>
    <property type="match status" value="1"/>
</dbReference>
<protein>
    <recommendedName>
        <fullName evidence="5">Acyl-CoA dehydrogenase/oxidase N-terminal domain-containing protein</fullName>
    </recommendedName>
</protein>
<dbReference type="Pfam" id="PF02771">
    <property type="entry name" value="Acyl-CoA_dh_N"/>
    <property type="match status" value="1"/>
</dbReference>
<dbReference type="GO" id="GO:0050660">
    <property type="term" value="F:flavin adenine dinucleotide binding"/>
    <property type="evidence" value="ECO:0007669"/>
    <property type="project" value="InterPro"/>
</dbReference>
<evidence type="ECO:0000313" key="7">
    <source>
        <dbReference type="Proteomes" id="UP000266673"/>
    </source>
</evidence>
<dbReference type="Proteomes" id="UP000266673">
    <property type="component" value="Unassembled WGS sequence"/>
</dbReference>
<dbReference type="STRING" id="44941.A0A397V775"/>
<reference evidence="6 7" key="1">
    <citation type="submission" date="2018-06" db="EMBL/GenBank/DDBJ databases">
        <title>Comparative genomics reveals the genomic features of Rhizophagus irregularis, R. cerebriforme, R. diaphanum and Gigaspora rosea, and their symbiotic lifestyle signature.</title>
        <authorList>
            <person name="Morin E."/>
            <person name="San Clemente H."/>
            <person name="Chen E.C.H."/>
            <person name="De La Providencia I."/>
            <person name="Hainaut M."/>
            <person name="Kuo A."/>
            <person name="Kohler A."/>
            <person name="Murat C."/>
            <person name="Tang N."/>
            <person name="Roy S."/>
            <person name="Loubradou J."/>
            <person name="Henrissat B."/>
            <person name="Grigoriev I.V."/>
            <person name="Corradi N."/>
            <person name="Roux C."/>
            <person name="Martin F.M."/>
        </authorList>
    </citation>
    <scope>NUCLEOTIDE SEQUENCE [LARGE SCALE GENOMIC DNA]</scope>
    <source>
        <strain evidence="6 7">DAOM 194757</strain>
    </source>
</reference>
<accession>A0A397V775</accession>
<dbReference type="InterPro" id="IPR052033">
    <property type="entry name" value="Glutaryl-CoA_DH_mitochondrial"/>
</dbReference>
<comment type="caution">
    <text evidence="6">The sequence shown here is derived from an EMBL/GenBank/DDBJ whole genome shotgun (WGS) entry which is preliminary data.</text>
</comment>
<dbReference type="GO" id="GO:0005739">
    <property type="term" value="C:mitochondrion"/>
    <property type="evidence" value="ECO:0007669"/>
    <property type="project" value="UniProtKB-SubCell"/>
</dbReference>
<keyword evidence="7" id="KW-1185">Reference proteome</keyword>
<dbReference type="EMBL" id="QKWP01000624">
    <property type="protein sequence ID" value="RIB17207.1"/>
    <property type="molecule type" value="Genomic_DNA"/>
</dbReference>
<evidence type="ECO:0000313" key="6">
    <source>
        <dbReference type="EMBL" id="RIB17207.1"/>
    </source>
</evidence>
<feature type="domain" description="Acyl-CoA dehydrogenase/oxidase N-terminal" evidence="5">
    <location>
        <begin position="17"/>
        <end position="62"/>
    </location>
</feature>
<evidence type="ECO:0000256" key="2">
    <source>
        <dbReference type="ARBA" id="ARBA00022946"/>
    </source>
</evidence>
<evidence type="ECO:0000256" key="3">
    <source>
        <dbReference type="ARBA" id="ARBA00023002"/>
    </source>
</evidence>
<dbReference type="GO" id="GO:0004361">
    <property type="term" value="F:glutaryl-CoA dehydrogenase activity"/>
    <property type="evidence" value="ECO:0007669"/>
    <property type="project" value="TreeGrafter"/>
</dbReference>
<keyword evidence="2" id="KW-0809">Transit peptide</keyword>
<dbReference type="GO" id="GO:0000062">
    <property type="term" value="F:fatty-acyl-CoA binding"/>
    <property type="evidence" value="ECO:0007669"/>
    <property type="project" value="TreeGrafter"/>
</dbReference>
<organism evidence="6 7">
    <name type="scientific">Gigaspora rosea</name>
    <dbReference type="NCBI Taxonomy" id="44941"/>
    <lineage>
        <taxon>Eukaryota</taxon>
        <taxon>Fungi</taxon>
        <taxon>Fungi incertae sedis</taxon>
        <taxon>Mucoromycota</taxon>
        <taxon>Glomeromycotina</taxon>
        <taxon>Glomeromycetes</taxon>
        <taxon>Diversisporales</taxon>
        <taxon>Gigasporaceae</taxon>
        <taxon>Gigaspora</taxon>
    </lineage>
</organism>
<dbReference type="OrthoDB" id="435240at2759"/>
<dbReference type="GO" id="GO:0046949">
    <property type="term" value="P:fatty-acyl-CoA biosynthetic process"/>
    <property type="evidence" value="ECO:0007669"/>
    <property type="project" value="TreeGrafter"/>
</dbReference>
<proteinExistence type="predicted"/>
<dbReference type="PANTHER" id="PTHR42807">
    <property type="entry name" value="GLUTARYL-COA DEHYDROGENASE, MITOCHONDRIAL"/>
    <property type="match status" value="1"/>
</dbReference>
<evidence type="ECO:0000256" key="4">
    <source>
        <dbReference type="ARBA" id="ARBA00023128"/>
    </source>
</evidence>
<dbReference type="InterPro" id="IPR013786">
    <property type="entry name" value="AcylCoA_DH/ox_N"/>
</dbReference>
<dbReference type="InterPro" id="IPR037069">
    <property type="entry name" value="AcylCoA_DH/ox_N_sf"/>
</dbReference>
<evidence type="ECO:0000259" key="5">
    <source>
        <dbReference type="Pfam" id="PF02771"/>
    </source>
</evidence>
<dbReference type="AlphaFoldDB" id="A0A397V775"/>
<name>A0A397V775_9GLOM</name>
<keyword evidence="4" id="KW-0496">Mitochondrion</keyword>
<dbReference type="Gene3D" id="1.10.540.10">
    <property type="entry name" value="Acyl-CoA dehydrogenase/oxidase, N-terminal domain"/>
    <property type="match status" value="1"/>
</dbReference>
<dbReference type="PANTHER" id="PTHR42807:SF1">
    <property type="entry name" value="GLUTARYL-COA DEHYDROGENASE, MITOCHONDRIAL"/>
    <property type="match status" value="1"/>
</dbReference>
<gene>
    <name evidence="6" type="ORF">C2G38_1969145</name>
</gene>